<organism evidence="1">
    <name type="scientific">Rhizophora mucronata</name>
    <name type="common">Asiatic mangrove</name>
    <dbReference type="NCBI Taxonomy" id="61149"/>
    <lineage>
        <taxon>Eukaryota</taxon>
        <taxon>Viridiplantae</taxon>
        <taxon>Streptophyta</taxon>
        <taxon>Embryophyta</taxon>
        <taxon>Tracheophyta</taxon>
        <taxon>Spermatophyta</taxon>
        <taxon>Magnoliopsida</taxon>
        <taxon>eudicotyledons</taxon>
        <taxon>Gunneridae</taxon>
        <taxon>Pentapetalae</taxon>
        <taxon>rosids</taxon>
        <taxon>fabids</taxon>
        <taxon>Malpighiales</taxon>
        <taxon>Rhizophoraceae</taxon>
        <taxon>Rhizophora</taxon>
    </lineage>
</organism>
<accession>A0A2P2MAK6</accession>
<name>A0A2P2MAK6_RHIMU</name>
<sequence length="41" mass="4113">MCGPTCGGASDWRESILFSTGSYGTIGGLNKSGTQSDGTLV</sequence>
<evidence type="ECO:0000313" key="2">
    <source>
        <dbReference type="EMBL" id="MBX27264.1"/>
    </source>
</evidence>
<proteinExistence type="predicted"/>
<reference evidence="1" key="1">
    <citation type="submission" date="2018-02" db="EMBL/GenBank/DDBJ databases">
        <title>Rhizophora mucronata_Transcriptome.</title>
        <authorList>
            <person name="Meera S.P."/>
            <person name="Sreeshan A."/>
            <person name="Augustine A."/>
        </authorList>
    </citation>
    <scope>NUCLEOTIDE SEQUENCE</scope>
    <source>
        <tissue evidence="1">Leaf</tissue>
    </source>
</reference>
<dbReference type="EMBL" id="GGEC01046778">
    <property type="protein sequence ID" value="MBX27262.1"/>
    <property type="molecule type" value="Transcribed_RNA"/>
</dbReference>
<dbReference type="EMBL" id="GGEC01046780">
    <property type="protein sequence ID" value="MBX27264.1"/>
    <property type="molecule type" value="Transcribed_RNA"/>
</dbReference>
<evidence type="ECO:0000313" key="1">
    <source>
        <dbReference type="EMBL" id="MBX27262.1"/>
    </source>
</evidence>
<protein>
    <submittedName>
        <fullName evidence="1 2">Auxin response factor</fullName>
    </submittedName>
</protein>
<dbReference type="AlphaFoldDB" id="A0A2P2MAK6"/>